<dbReference type="Proteomes" id="UP000215027">
    <property type="component" value="Chromosome I"/>
</dbReference>
<evidence type="ECO:0008006" key="3">
    <source>
        <dbReference type="Google" id="ProtNLM"/>
    </source>
</evidence>
<dbReference type="OrthoDB" id="164435at2"/>
<dbReference type="AlphaFoldDB" id="A0A160T5D5"/>
<organism evidence="1 2">
    <name type="scientific">Candidatus Promineifilum breve</name>
    <dbReference type="NCBI Taxonomy" id="1806508"/>
    <lineage>
        <taxon>Bacteria</taxon>
        <taxon>Bacillati</taxon>
        <taxon>Chloroflexota</taxon>
        <taxon>Ardenticatenia</taxon>
        <taxon>Candidatus Promineifilales</taxon>
        <taxon>Candidatus Promineifilaceae</taxon>
        <taxon>Candidatus Promineifilum</taxon>
    </lineage>
</organism>
<reference evidence="1" key="1">
    <citation type="submission" date="2016-01" db="EMBL/GenBank/DDBJ databases">
        <authorList>
            <person name="Mcilroy J.S."/>
            <person name="Karst M S."/>
            <person name="Albertsen M."/>
        </authorList>
    </citation>
    <scope>NUCLEOTIDE SEQUENCE</scope>
    <source>
        <strain evidence="1">Cfx-K</strain>
    </source>
</reference>
<gene>
    <name evidence="1" type="ORF">CFX0092_A2167</name>
</gene>
<evidence type="ECO:0000313" key="1">
    <source>
        <dbReference type="EMBL" id="CUS04045.2"/>
    </source>
</evidence>
<sequence length="73" mass="8378">MTVEFELTYKKQLQAEIEATPGEYLPALLAIVRIYRQSVGLKPAAESFRQGWLETMSDQTLPLSELWLDFDAE</sequence>
<accession>A0A160T5D5</accession>
<proteinExistence type="predicted"/>
<protein>
    <recommendedName>
        <fullName evidence="3">DUF2281 domain-containing protein</fullName>
    </recommendedName>
</protein>
<evidence type="ECO:0000313" key="2">
    <source>
        <dbReference type="Proteomes" id="UP000215027"/>
    </source>
</evidence>
<dbReference type="KEGG" id="pbf:CFX0092_A2167"/>
<dbReference type="RefSeq" id="WP_095043446.1">
    <property type="nucleotide sequence ID" value="NZ_LN890655.1"/>
</dbReference>
<keyword evidence="2" id="KW-1185">Reference proteome</keyword>
<name>A0A160T5D5_9CHLR</name>
<dbReference type="EMBL" id="LN890655">
    <property type="protein sequence ID" value="CUS04045.2"/>
    <property type="molecule type" value="Genomic_DNA"/>
</dbReference>